<dbReference type="InterPro" id="IPR036947">
    <property type="entry name" value="POLO_box_dom_sf"/>
</dbReference>
<dbReference type="PROSITE" id="PS50078">
    <property type="entry name" value="POLO_BOX"/>
    <property type="match status" value="2"/>
</dbReference>
<gene>
    <name evidence="15" type="primary">LOC115215835</name>
</gene>
<dbReference type="FunFam" id="3.30.200.20:FF:000091">
    <property type="entry name" value="Serine/threonine-protein kinase PLK"/>
    <property type="match status" value="1"/>
</dbReference>
<dbReference type="GO" id="GO:0005634">
    <property type="term" value="C:nucleus"/>
    <property type="evidence" value="ECO:0007669"/>
    <property type="project" value="TreeGrafter"/>
</dbReference>
<feature type="domain" description="POLO box" evidence="13">
    <location>
        <begin position="555"/>
        <end position="639"/>
    </location>
</feature>
<feature type="binding site" evidence="9">
    <location>
        <position position="108"/>
    </location>
    <ligand>
        <name>ATP</name>
        <dbReference type="ChEBI" id="CHEBI:30616"/>
    </ligand>
</feature>
<dbReference type="Pfam" id="PF00069">
    <property type="entry name" value="Pkinase"/>
    <property type="match status" value="1"/>
</dbReference>
<dbReference type="Gene3D" id="1.10.510.10">
    <property type="entry name" value="Transferase(Phosphotransferase) domain 1"/>
    <property type="match status" value="1"/>
</dbReference>
<dbReference type="Proteomes" id="UP000515154">
    <property type="component" value="Linkage group LG9"/>
</dbReference>
<dbReference type="GO" id="GO:0005524">
    <property type="term" value="F:ATP binding"/>
    <property type="evidence" value="ECO:0007669"/>
    <property type="project" value="UniProtKB-UniRule"/>
</dbReference>
<organism evidence="14 15">
    <name type="scientific">Octopus sinensis</name>
    <name type="common">East Asian common octopus</name>
    <dbReference type="NCBI Taxonomy" id="2607531"/>
    <lineage>
        <taxon>Eukaryota</taxon>
        <taxon>Metazoa</taxon>
        <taxon>Spiralia</taxon>
        <taxon>Lophotrochozoa</taxon>
        <taxon>Mollusca</taxon>
        <taxon>Cephalopoda</taxon>
        <taxon>Coleoidea</taxon>
        <taxon>Octopodiformes</taxon>
        <taxon>Octopoda</taxon>
        <taxon>Incirrata</taxon>
        <taxon>Octopodidae</taxon>
        <taxon>Octopus</taxon>
    </lineage>
</organism>
<evidence type="ECO:0000256" key="5">
    <source>
        <dbReference type="ARBA" id="ARBA00022777"/>
    </source>
</evidence>
<evidence type="ECO:0000313" key="15">
    <source>
        <dbReference type="RefSeq" id="XP_029641023.1"/>
    </source>
</evidence>
<comment type="catalytic activity">
    <reaction evidence="8">
        <text>L-seryl-[protein] + ATP = O-phospho-L-seryl-[protein] + ADP + H(+)</text>
        <dbReference type="Rhea" id="RHEA:17989"/>
        <dbReference type="Rhea" id="RHEA-COMP:9863"/>
        <dbReference type="Rhea" id="RHEA-COMP:11604"/>
        <dbReference type="ChEBI" id="CHEBI:15378"/>
        <dbReference type="ChEBI" id="CHEBI:29999"/>
        <dbReference type="ChEBI" id="CHEBI:30616"/>
        <dbReference type="ChEBI" id="CHEBI:83421"/>
        <dbReference type="ChEBI" id="CHEBI:456216"/>
        <dbReference type="EC" id="2.7.11.21"/>
    </reaction>
</comment>
<dbReference type="PANTHER" id="PTHR24345">
    <property type="entry name" value="SERINE/THREONINE-PROTEIN KINASE PLK"/>
    <property type="match status" value="1"/>
</dbReference>
<comment type="similarity">
    <text evidence="10">Belongs to the protein kinase superfamily. Ser/Thr protein kinase family. CDC5/Polo subfamily.</text>
</comment>
<dbReference type="InterPro" id="IPR011009">
    <property type="entry name" value="Kinase-like_dom_sf"/>
</dbReference>
<dbReference type="EC" id="2.7.11.21" evidence="10"/>
<dbReference type="SUPFAM" id="SSF56112">
    <property type="entry name" value="Protein kinase-like (PK-like)"/>
    <property type="match status" value="1"/>
</dbReference>
<dbReference type="GO" id="GO:0007052">
    <property type="term" value="P:mitotic spindle organization"/>
    <property type="evidence" value="ECO:0007669"/>
    <property type="project" value="TreeGrafter"/>
</dbReference>
<dbReference type="InterPro" id="IPR008271">
    <property type="entry name" value="Ser/Thr_kinase_AS"/>
</dbReference>
<keyword evidence="1 10" id="KW-0723">Serine/threonine-protein kinase</keyword>
<dbReference type="Gene3D" id="3.30.1120.30">
    <property type="entry name" value="POLO box domain"/>
    <property type="match status" value="2"/>
</dbReference>
<evidence type="ECO:0000259" key="13">
    <source>
        <dbReference type="PROSITE" id="PS50078"/>
    </source>
</evidence>
<dbReference type="SUPFAM" id="SSF82615">
    <property type="entry name" value="Polo-box domain"/>
    <property type="match status" value="2"/>
</dbReference>
<evidence type="ECO:0000256" key="6">
    <source>
        <dbReference type="ARBA" id="ARBA00022840"/>
    </source>
</evidence>
<dbReference type="PROSITE" id="PS00108">
    <property type="entry name" value="PROTEIN_KINASE_ST"/>
    <property type="match status" value="1"/>
</dbReference>
<evidence type="ECO:0000256" key="4">
    <source>
        <dbReference type="ARBA" id="ARBA00022741"/>
    </source>
</evidence>
<dbReference type="PROSITE" id="PS00107">
    <property type="entry name" value="PROTEIN_KINASE_ATP"/>
    <property type="match status" value="1"/>
</dbReference>
<sequence length="645" mass="73108">MSPGVIARATKAVTAHVKELKGKSSSNSGSSGSNNNCNGSSSCKPEYGPIKSRDNIPSDMIHNFSTNTTYKRGKLLGKGGFAQCYELIDCNTNIVYAGKIIPHSRIAKGNQKQKILREIELHRNLKHKHVVEFHSYFEDSDNVYIILENCSRKSLVHVLKNRKCLQEQEVRYYIRQLIDGVKYIHKNKIIHRDLKLGNMFLNKDMQVKIGDFGLATTVNHEGEKKMTVCGTPNYIAPEVLSKKGHSYEADIWAIGCILYALLVGRPPFQTSTLVETYFRITANTYTIPANISPAAEKLISRCLHALPSMRPSLDEIAADEFFTCGYIPKSLPSTVCLSAPKFPDHPKPARPMSYADLENQVDNVKVITNALHNRKADWEVTAQKQEHKPAIRETDCDNLVPTSSNNRHFDLSSFSLNATVLLEVLESCIESPIKETISEDHISSIHLNSQDVVWVTKWVDYTNKYGFGFQLSDNSIGVFFNDTSRIVIAPDQRLIQYNDVTGKESRYPIDCVPPKLEKKKKLLLLFARYMDEYLIKGGEFTDYSVLTDSPMSGLYLKKWFRTPRAILMYLSNGTLQVNVLSDHTKIIISCNQNNYFVTYIDKRRLAHTYSVVSIMKNSCQPELKERLQFTHNMLEHLINSEGESI</sequence>
<name>A0A6P7SS94_9MOLL</name>
<evidence type="ECO:0000256" key="1">
    <source>
        <dbReference type="ARBA" id="ARBA00022527"/>
    </source>
</evidence>
<dbReference type="SMART" id="SM00220">
    <property type="entry name" value="S_TKc"/>
    <property type="match status" value="1"/>
</dbReference>
<accession>A0A6P7SS94</accession>
<evidence type="ECO:0000256" key="3">
    <source>
        <dbReference type="ARBA" id="ARBA00022737"/>
    </source>
</evidence>
<evidence type="ECO:0000313" key="14">
    <source>
        <dbReference type="Proteomes" id="UP000515154"/>
    </source>
</evidence>
<proteinExistence type="inferred from homology"/>
<evidence type="ECO:0000256" key="11">
    <source>
        <dbReference type="SAM" id="MobiDB-lite"/>
    </source>
</evidence>
<feature type="domain" description="Protein kinase" evidence="12">
    <location>
        <begin position="70"/>
        <end position="322"/>
    </location>
</feature>
<keyword evidence="3" id="KW-0677">Repeat</keyword>
<dbReference type="InterPro" id="IPR000959">
    <property type="entry name" value="POLO_box_dom"/>
</dbReference>
<dbReference type="GO" id="GO:0000776">
    <property type="term" value="C:kinetochore"/>
    <property type="evidence" value="ECO:0007669"/>
    <property type="project" value="TreeGrafter"/>
</dbReference>
<evidence type="ECO:0000256" key="2">
    <source>
        <dbReference type="ARBA" id="ARBA00022679"/>
    </source>
</evidence>
<dbReference type="CDD" id="cd13117">
    <property type="entry name" value="POLO_box_2"/>
    <property type="match status" value="1"/>
</dbReference>
<dbReference type="InterPro" id="IPR017441">
    <property type="entry name" value="Protein_kinase_ATP_BS"/>
</dbReference>
<dbReference type="RefSeq" id="XP_029641023.1">
    <property type="nucleotide sequence ID" value="XM_029785163.2"/>
</dbReference>
<dbReference type="GO" id="GO:0005737">
    <property type="term" value="C:cytoplasm"/>
    <property type="evidence" value="ECO:0007669"/>
    <property type="project" value="TreeGrafter"/>
</dbReference>
<dbReference type="FunFam" id="1.10.510.10:FF:001887">
    <property type="entry name" value="Uncharacterized protein"/>
    <property type="match status" value="1"/>
</dbReference>
<protein>
    <recommendedName>
        <fullName evidence="10">Serine/threonine-protein kinase PLK</fullName>
        <ecNumber evidence="10">2.7.11.21</ecNumber>
    </recommendedName>
    <alternativeName>
        <fullName evidence="10">Polo-like kinase</fullName>
    </alternativeName>
</protein>
<dbReference type="CDD" id="cd13118">
    <property type="entry name" value="POLO_box_1"/>
    <property type="match status" value="1"/>
</dbReference>
<evidence type="ECO:0000256" key="7">
    <source>
        <dbReference type="ARBA" id="ARBA00047802"/>
    </source>
</evidence>
<dbReference type="PROSITE" id="PS50011">
    <property type="entry name" value="PROTEIN_KINASE_DOM"/>
    <property type="match status" value="1"/>
</dbReference>
<dbReference type="Pfam" id="PF00659">
    <property type="entry name" value="POLO_box"/>
    <property type="match status" value="2"/>
</dbReference>
<dbReference type="AlphaFoldDB" id="A0A6P7SS94"/>
<feature type="region of interest" description="Disordered" evidence="11">
    <location>
        <begin position="19"/>
        <end position="55"/>
    </location>
</feature>
<dbReference type="GO" id="GO:0004674">
    <property type="term" value="F:protein serine/threonine kinase activity"/>
    <property type="evidence" value="ECO:0007669"/>
    <property type="project" value="UniProtKB-KW"/>
</dbReference>
<dbReference type="Gene3D" id="3.30.200.20">
    <property type="entry name" value="Phosphorylase Kinase, domain 1"/>
    <property type="match status" value="1"/>
</dbReference>
<dbReference type="InterPro" id="IPR033695">
    <property type="entry name" value="POLO_box_2"/>
</dbReference>
<dbReference type="CDD" id="cd14099">
    <property type="entry name" value="STKc_PLK"/>
    <property type="match status" value="1"/>
</dbReference>
<reference evidence="15" key="1">
    <citation type="submission" date="2025-08" db="UniProtKB">
        <authorList>
            <consortium name="RefSeq"/>
        </authorList>
    </citation>
    <scope>IDENTIFICATION</scope>
</reference>
<keyword evidence="2 10" id="KW-0808">Transferase</keyword>
<dbReference type="GO" id="GO:0005813">
    <property type="term" value="C:centrosome"/>
    <property type="evidence" value="ECO:0007669"/>
    <property type="project" value="TreeGrafter"/>
</dbReference>
<keyword evidence="4 9" id="KW-0547">Nucleotide-binding</keyword>
<evidence type="ECO:0000259" key="12">
    <source>
        <dbReference type="PROSITE" id="PS50011"/>
    </source>
</evidence>
<dbReference type="KEGG" id="osn:115215835"/>
<keyword evidence="14" id="KW-1185">Reference proteome</keyword>
<dbReference type="InterPro" id="IPR000719">
    <property type="entry name" value="Prot_kinase_dom"/>
</dbReference>
<evidence type="ECO:0000256" key="9">
    <source>
        <dbReference type="PROSITE-ProRule" id="PRU10141"/>
    </source>
</evidence>
<dbReference type="GO" id="GO:0000922">
    <property type="term" value="C:spindle pole"/>
    <property type="evidence" value="ECO:0007669"/>
    <property type="project" value="TreeGrafter"/>
</dbReference>
<comment type="catalytic activity">
    <reaction evidence="7 10">
        <text>L-threonyl-[protein] + ATP = O-phospho-L-threonyl-[protein] + ADP + H(+)</text>
        <dbReference type="Rhea" id="RHEA:46608"/>
        <dbReference type="Rhea" id="RHEA-COMP:11060"/>
        <dbReference type="Rhea" id="RHEA-COMP:11605"/>
        <dbReference type="ChEBI" id="CHEBI:15378"/>
        <dbReference type="ChEBI" id="CHEBI:30013"/>
        <dbReference type="ChEBI" id="CHEBI:30616"/>
        <dbReference type="ChEBI" id="CHEBI:61977"/>
        <dbReference type="ChEBI" id="CHEBI:456216"/>
        <dbReference type="EC" id="2.7.11.21"/>
    </reaction>
</comment>
<dbReference type="InterPro" id="IPR033701">
    <property type="entry name" value="POLO_box_1"/>
</dbReference>
<evidence type="ECO:0000256" key="8">
    <source>
        <dbReference type="ARBA" id="ARBA00048347"/>
    </source>
</evidence>
<feature type="compositionally biased region" description="Low complexity" evidence="11">
    <location>
        <begin position="24"/>
        <end position="43"/>
    </location>
</feature>
<keyword evidence="5 10" id="KW-0418">Kinase</keyword>
<dbReference type="PANTHER" id="PTHR24345:SF0">
    <property type="entry name" value="CELL CYCLE SERINE_THREONINE-PROTEIN KINASE CDC5_MSD2"/>
    <property type="match status" value="1"/>
</dbReference>
<evidence type="ECO:0000256" key="10">
    <source>
        <dbReference type="RuleBase" id="RU361162"/>
    </source>
</evidence>
<keyword evidence="6 9" id="KW-0067">ATP-binding</keyword>
<feature type="domain" description="POLO box" evidence="13">
    <location>
        <begin position="454"/>
        <end position="532"/>
    </location>
</feature>